<dbReference type="Gene3D" id="3.30.1490.70">
    <property type="match status" value="1"/>
</dbReference>
<keyword evidence="4" id="KW-1185">Reference proteome</keyword>
<sequence>MNDTALTEFSGYEKMPDSLKKLGLNEGELSKMDKLKWVVTEKIHGANFSFAYENDTLRYAKRREYLDWKDDFFGFQLVVSELEDRMLSLFEHLRTAVSGVRYIVYGELFGGHYPHPEVSAVENVQAVQTGVYYTPDILFYAFDIAIVDESGLKNYMDYETAASYFEQFGISYVKPLFIGKFNEALNFNTRIDSPVPKELGLPDLEHNLIEGVVIKPYNLKDKELLSNRPVIKLKNPEFDEEEKFHKAEKWSFVPDISSKAESLSFITEELRTYVTQNRFESVTSKVGALDKSNLDRLNEIQHEFLQDVLTDFNENNGNLLGDLASEEQDWITERIKSEIQKIIALQ</sequence>
<evidence type="ECO:0000313" key="3">
    <source>
        <dbReference type="EMBL" id="EFK34843.1"/>
    </source>
</evidence>
<dbReference type="Pfam" id="PF18043">
    <property type="entry name" value="T4_Rnl2_C"/>
    <property type="match status" value="1"/>
</dbReference>
<evidence type="ECO:0000313" key="4">
    <source>
        <dbReference type="Proteomes" id="UP000002969"/>
    </source>
</evidence>
<keyword evidence="3" id="KW-0436">Ligase</keyword>
<dbReference type="SUPFAM" id="SSF56091">
    <property type="entry name" value="DNA ligase/mRNA capping enzyme, catalytic domain"/>
    <property type="match status" value="1"/>
</dbReference>
<dbReference type="InterPro" id="IPR021122">
    <property type="entry name" value="RNA_ligase_dom_REL/Rnl2"/>
</dbReference>
<feature type="domain" description="RNA ligase 2 C-terminal" evidence="2">
    <location>
        <begin position="260"/>
        <end position="341"/>
    </location>
</feature>
<feature type="domain" description="RNA ligase" evidence="1">
    <location>
        <begin position="36"/>
        <end position="233"/>
    </location>
</feature>
<dbReference type="Proteomes" id="UP000002969">
    <property type="component" value="Unassembled WGS sequence"/>
</dbReference>
<dbReference type="InterPro" id="IPR040609">
    <property type="entry name" value="Rnl2_C"/>
</dbReference>
<dbReference type="Gene3D" id="3.30.470.30">
    <property type="entry name" value="DNA ligase/mRNA capping enzyme"/>
    <property type="match status" value="1"/>
</dbReference>
<dbReference type="EMBL" id="ACKQ02000007">
    <property type="protein sequence ID" value="EFK34843.1"/>
    <property type="molecule type" value="Genomic_DNA"/>
</dbReference>
<dbReference type="Gene3D" id="1.10.10.1810">
    <property type="entry name" value="RNA ligase"/>
    <property type="match status" value="1"/>
</dbReference>
<protein>
    <submittedName>
        <fullName evidence="3">RNA ligase, Rnl2 family</fullName>
    </submittedName>
</protein>
<comment type="caution">
    <text evidence="3">The sequence shown here is derived from an EMBL/GenBank/DDBJ whole genome shotgun (WGS) entry which is preliminary data.</text>
</comment>
<evidence type="ECO:0000259" key="2">
    <source>
        <dbReference type="Pfam" id="PF18043"/>
    </source>
</evidence>
<evidence type="ECO:0000259" key="1">
    <source>
        <dbReference type="Pfam" id="PF09414"/>
    </source>
</evidence>
<proteinExistence type="predicted"/>
<reference evidence="3" key="1">
    <citation type="submission" date="2010-06" db="EMBL/GenBank/DDBJ databases">
        <authorList>
            <person name="Muzny D."/>
            <person name="Qin X."/>
            <person name="Buhay C."/>
            <person name="Dugan-Rocha S."/>
            <person name="Ding Y."/>
            <person name="Chen G."/>
            <person name="Hawes A."/>
            <person name="Holder M."/>
            <person name="Jhangiani S."/>
            <person name="Johnson A."/>
            <person name="Khan Z."/>
            <person name="Li Z."/>
            <person name="Liu W."/>
            <person name="Liu X."/>
            <person name="Perez L."/>
            <person name="Shen H."/>
            <person name="Wang Q."/>
            <person name="Watt J."/>
            <person name="Xi L."/>
            <person name="Xin Y."/>
            <person name="Zhou J."/>
            <person name="Deng J."/>
            <person name="Jiang H."/>
            <person name="Liu Y."/>
            <person name="Qu J."/>
            <person name="Song X.-Z."/>
            <person name="Zhang L."/>
            <person name="Villasana D."/>
            <person name="Johnson A."/>
            <person name="Liu J."/>
            <person name="Liyanage D."/>
            <person name="Lorensuhewa L."/>
            <person name="Robinson T."/>
            <person name="Song A."/>
            <person name="Song B.-B."/>
            <person name="Dinh H."/>
            <person name="Thornton R."/>
            <person name="Coyle M."/>
            <person name="Francisco L."/>
            <person name="Jackson L."/>
            <person name="Javaid M."/>
            <person name="Korchina V."/>
            <person name="Kovar C."/>
            <person name="Mata R."/>
            <person name="Mathew T."/>
            <person name="Ngo R."/>
            <person name="Nguyen L."/>
            <person name="Nguyen N."/>
            <person name="Okwuonu G."/>
            <person name="Ongeri F."/>
            <person name="Pham C."/>
            <person name="Simmons D."/>
            <person name="Wilczek-Boney K."/>
            <person name="Hale W."/>
            <person name="Jakkamsetti A."/>
            <person name="Pham P."/>
            <person name="Ruth R."/>
            <person name="San Lucas F."/>
            <person name="Warren J."/>
            <person name="Zhang J."/>
            <person name="Zhao Z."/>
            <person name="Zhou C."/>
            <person name="Zhu D."/>
            <person name="Lee S."/>
            <person name="Bess C."/>
            <person name="Blankenburg K."/>
            <person name="Forbes L."/>
            <person name="Fu Q."/>
            <person name="Gubbala S."/>
            <person name="Hirani K."/>
            <person name="Jayaseelan J.C."/>
            <person name="Lara F."/>
            <person name="Munidasa M."/>
            <person name="Palculict T."/>
            <person name="Patil S."/>
            <person name="Pu L.-L."/>
            <person name="Saada N."/>
            <person name="Tang L."/>
            <person name="Weissenberger G."/>
            <person name="Zhu Y."/>
            <person name="Hemphill L."/>
            <person name="Shang Y."/>
            <person name="Youmans B."/>
            <person name="Ayvaz T."/>
            <person name="Ross M."/>
            <person name="Santibanez J."/>
            <person name="Aqrawi P."/>
            <person name="Gross S."/>
            <person name="Joshi V."/>
            <person name="Fowler G."/>
            <person name="Nazareth L."/>
            <person name="Reid J."/>
            <person name="Worley K."/>
            <person name="Petrosino J."/>
            <person name="Highlander S."/>
            <person name="Gibbs R."/>
        </authorList>
    </citation>
    <scope>NUCLEOTIDE SEQUENCE [LARGE SCALE GENOMIC DNA]</scope>
    <source>
        <strain evidence="3">ATCC 35910</strain>
    </source>
</reference>
<name>A0ABP2IM28_CHRGE</name>
<gene>
    <name evidence="3" type="ORF">HMPREF0204_13912</name>
</gene>
<dbReference type="GO" id="GO:0016874">
    <property type="term" value="F:ligase activity"/>
    <property type="evidence" value="ECO:0007669"/>
    <property type="project" value="UniProtKB-KW"/>
</dbReference>
<accession>A0ABP2IM28</accession>
<dbReference type="InterPro" id="IPR041948">
    <property type="entry name" value="Rnl1/2_C_sf"/>
</dbReference>
<dbReference type="Pfam" id="PF09414">
    <property type="entry name" value="RNA_ligase"/>
    <property type="match status" value="1"/>
</dbReference>
<organism evidence="3 4">
    <name type="scientific">Chryseobacterium gleum ATCC 35910</name>
    <dbReference type="NCBI Taxonomy" id="525257"/>
    <lineage>
        <taxon>Bacteria</taxon>
        <taxon>Pseudomonadati</taxon>
        <taxon>Bacteroidota</taxon>
        <taxon>Flavobacteriia</taxon>
        <taxon>Flavobacteriales</taxon>
        <taxon>Weeksellaceae</taxon>
        <taxon>Chryseobacterium group</taxon>
        <taxon>Chryseobacterium</taxon>
    </lineage>
</organism>